<keyword evidence="4" id="KW-1185">Reference proteome</keyword>
<feature type="region of interest" description="Disordered" evidence="1">
    <location>
        <begin position="78"/>
        <end position="114"/>
    </location>
</feature>
<comment type="caution">
    <text evidence="3">The sequence shown here is derived from an EMBL/GenBank/DDBJ whole genome shotgun (WGS) entry which is preliminary data.</text>
</comment>
<keyword evidence="2" id="KW-0472">Membrane</keyword>
<evidence type="ECO:0008006" key="5">
    <source>
        <dbReference type="Google" id="ProtNLM"/>
    </source>
</evidence>
<evidence type="ECO:0000313" key="3">
    <source>
        <dbReference type="EMBL" id="KAJ4008022.1"/>
    </source>
</evidence>
<feature type="transmembrane region" description="Helical" evidence="2">
    <location>
        <begin position="48"/>
        <end position="71"/>
    </location>
</feature>
<dbReference type="EMBL" id="JAPDHF010000016">
    <property type="protein sequence ID" value="KAJ4008022.1"/>
    <property type="molecule type" value="Genomic_DNA"/>
</dbReference>
<accession>A0A9W8PJL6</accession>
<sequence>MNGNENPLSISPRATIGLALWYTGFGAVFFTFFCIGCLLRATHLISTVWLLALLLPTVSLLVMAAVTANWIPYLSTKDSSASTDDAPDNGKAANAASLNSPPPTYKAGPSDSAV</sequence>
<dbReference type="AlphaFoldDB" id="A0A9W8PJL6"/>
<evidence type="ECO:0000256" key="2">
    <source>
        <dbReference type="SAM" id="Phobius"/>
    </source>
</evidence>
<proteinExistence type="predicted"/>
<keyword evidence="2" id="KW-0812">Transmembrane</keyword>
<evidence type="ECO:0000313" key="4">
    <source>
        <dbReference type="Proteomes" id="UP001152130"/>
    </source>
</evidence>
<name>A0A9W8PJL6_9HYPO</name>
<keyword evidence="2" id="KW-1133">Transmembrane helix</keyword>
<feature type="transmembrane region" description="Helical" evidence="2">
    <location>
        <begin position="20"/>
        <end position="41"/>
    </location>
</feature>
<evidence type="ECO:0000256" key="1">
    <source>
        <dbReference type="SAM" id="MobiDB-lite"/>
    </source>
</evidence>
<gene>
    <name evidence="3" type="ORF">NW766_009837</name>
</gene>
<reference evidence="3" key="1">
    <citation type="submission" date="2022-10" db="EMBL/GenBank/DDBJ databases">
        <title>Fusarium specimens isolated from Avocado Roots.</title>
        <authorList>
            <person name="Stajich J."/>
            <person name="Roper C."/>
            <person name="Heimlech-Rivalta G."/>
        </authorList>
    </citation>
    <scope>NUCLEOTIDE SEQUENCE</scope>
    <source>
        <strain evidence="3">CF00143</strain>
    </source>
</reference>
<organism evidence="3 4">
    <name type="scientific">Fusarium irregulare</name>
    <dbReference type="NCBI Taxonomy" id="2494466"/>
    <lineage>
        <taxon>Eukaryota</taxon>
        <taxon>Fungi</taxon>
        <taxon>Dikarya</taxon>
        <taxon>Ascomycota</taxon>
        <taxon>Pezizomycotina</taxon>
        <taxon>Sordariomycetes</taxon>
        <taxon>Hypocreomycetidae</taxon>
        <taxon>Hypocreales</taxon>
        <taxon>Nectriaceae</taxon>
        <taxon>Fusarium</taxon>
        <taxon>Fusarium incarnatum-equiseti species complex</taxon>
    </lineage>
</organism>
<protein>
    <recommendedName>
        <fullName evidence="5">Transmembrane protein</fullName>
    </recommendedName>
</protein>
<dbReference type="Proteomes" id="UP001152130">
    <property type="component" value="Unassembled WGS sequence"/>
</dbReference>